<feature type="domain" description="Alpha-D-phosphohexomutase alpha/beta/alpha" evidence="10">
    <location>
        <begin position="331"/>
        <end position="449"/>
    </location>
</feature>
<evidence type="ECO:0000256" key="2">
    <source>
        <dbReference type="ARBA" id="ARBA00010231"/>
    </source>
</evidence>
<dbReference type="EMBL" id="VMFD01000008">
    <property type="protein sequence ID" value="TSC66378.1"/>
    <property type="molecule type" value="Genomic_DNA"/>
</dbReference>
<dbReference type="Proteomes" id="UP000316253">
    <property type="component" value="Unassembled WGS sequence"/>
</dbReference>
<dbReference type="AlphaFoldDB" id="A0A554JDM4"/>
<feature type="domain" description="Alpha-D-phosphohexomutase alpha/beta/alpha" evidence="9">
    <location>
        <begin position="222"/>
        <end position="311"/>
    </location>
</feature>
<dbReference type="InterPro" id="IPR005845">
    <property type="entry name" value="A-D-PHexomutase_a/b/a-II"/>
</dbReference>
<comment type="similarity">
    <text evidence="2 7">Belongs to the phosphohexose mutase family.</text>
</comment>
<evidence type="ECO:0000313" key="11">
    <source>
        <dbReference type="EMBL" id="TSC66378.1"/>
    </source>
</evidence>
<dbReference type="GO" id="GO:0008973">
    <property type="term" value="F:phosphopentomutase activity"/>
    <property type="evidence" value="ECO:0007669"/>
    <property type="project" value="TreeGrafter"/>
</dbReference>
<proteinExistence type="inferred from homology"/>
<keyword evidence="3" id="KW-0597">Phosphoprotein</keyword>
<keyword evidence="6" id="KW-0413">Isomerase</keyword>
<evidence type="ECO:0000256" key="6">
    <source>
        <dbReference type="ARBA" id="ARBA00023235"/>
    </source>
</evidence>
<organism evidence="11 12">
    <name type="scientific">Candidatus Berkelbacteria bacterium Gr01-1014_85</name>
    <dbReference type="NCBI Taxonomy" id="2017150"/>
    <lineage>
        <taxon>Bacteria</taxon>
        <taxon>Candidatus Berkelbacteria</taxon>
    </lineage>
</organism>
<dbReference type="SUPFAM" id="SSF55957">
    <property type="entry name" value="Phosphoglucomutase, C-terminal domain"/>
    <property type="match status" value="1"/>
</dbReference>
<dbReference type="GO" id="GO:0000287">
    <property type="term" value="F:magnesium ion binding"/>
    <property type="evidence" value="ECO:0007669"/>
    <property type="project" value="InterPro"/>
</dbReference>
<dbReference type="SUPFAM" id="SSF53738">
    <property type="entry name" value="Phosphoglucomutase, first 3 domains"/>
    <property type="match status" value="3"/>
</dbReference>
<dbReference type="InterPro" id="IPR005841">
    <property type="entry name" value="Alpha-D-phosphohexomutase_SF"/>
</dbReference>
<accession>A0A554JDM4</accession>
<evidence type="ECO:0000256" key="3">
    <source>
        <dbReference type="ARBA" id="ARBA00022553"/>
    </source>
</evidence>
<dbReference type="InterPro" id="IPR005844">
    <property type="entry name" value="A-D-PHexomutase_a/b/a-I"/>
</dbReference>
<sequence>MTDLKLSPAAQANLDWWLTNPVTLPWREPIEELVSTGQSEELENAFYQRLEFGTAGIRGQVGLGTARINELMIGLATQGLVNYCLAEDADSKSRGIVVGSDTRTSSPTFVALVCQILVANGFRVWRFPAPRQVGMMSLAIRHYQAAAGIYISASHNPPSDNGFKCYWSDGAQVLAPHDQGIIQAVAAVTEILMSGDKGSITPIESDFDQLYIKTVLNEGLLTTAERTAKLVYSPFHGTGQYGVLPVLKQAGFEVVTVQEQMSPDGLFPAITGGVPNPQNQESNDLTAALVIAEKADLGISTDPDADRLGLVRPLEQSTAILDGNQTATLLGYFICQRLKEQDKLPTNGFLARTWVTTAILDDIAADFGLKSYQTLVGFKYIGRLIEAHEDQGTEKFIFAGEESYGCLKGSYARDKDASVAALMAGELVAWLKANHQTIESYLAEIYQRYGYYALQPVDLKFPGASGFQEMQDLMAKLRQTPVTQIGQWPVSNIIDFAEAAEPTNMLIINLDEAGRTQVIVRPSGTEPKIKLYTSYYASMVKGTSGQAYDQAMEQAQEQSNALKAASQAWLESLR</sequence>
<evidence type="ECO:0000313" key="12">
    <source>
        <dbReference type="Proteomes" id="UP000316253"/>
    </source>
</evidence>
<keyword evidence="5 7" id="KW-0460">Magnesium</keyword>
<evidence type="ECO:0000259" key="10">
    <source>
        <dbReference type="Pfam" id="PF02880"/>
    </source>
</evidence>
<comment type="cofactor">
    <cofactor evidence="1">
        <name>Mg(2+)</name>
        <dbReference type="ChEBI" id="CHEBI:18420"/>
    </cofactor>
</comment>
<reference evidence="11 12" key="1">
    <citation type="submission" date="2017-08" db="EMBL/GenBank/DDBJ databases">
        <title>Mechanisms for carbon and nitrogen cycling indicate functional differentiation within the Candidate Phyla Radiation.</title>
        <authorList>
            <person name="Danczak R.E."/>
            <person name="Johnston M.D."/>
            <person name="Kenah C."/>
            <person name="Slattery M."/>
            <person name="Wrighton K.C."/>
            <person name="Wilkins M.J."/>
        </authorList>
    </citation>
    <scope>NUCLEOTIDE SEQUENCE [LARGE SCALE GENOMIC DNA]</scope>
    <source>
        <strain evidence="11">Gr01-1014_85</strain>
    </source>
</reference>
<feature type="domain" description="Alpha-D-phosphohexomutase alpha/beta/alpha" evidence="8">
    <location>
        <begin position="50"/>
        <end position="189"/>
    </location>
</feature>
<dbReference type="Pfam" id="PF02880">
    <property type="entry name" value="PGM_PMM_III"/>
    <property type="match status" value="1"/>
</dbReference>
<name>A0A554JDM4_9BACT</name>
<dbReference type="GO" id="GO:0005975">
    <property type="term" value="P:carbohydrate metabolic process"/>
    <property type="evidence" value="ECO:0007669"/>
    <property type="project" value="InterPro"/>
</dbReference>
<comment type="caution">
    <text evidence="11">The sequence shown here is derived from an EMBL/GenBank/DDBJ whole genome shotgun (WGS) entry which is preliminary data.</text>
</comment>
<dbReference type="Pfam" id="PF02879">
    <property type="entry name" value="PGM_PMM_II"/>
    <property type="match status" value="1"/>
</dbReference>
<evidence type="ECO:0000259" key="9">
    <source>
        <dbReference type="Pfam" id="PF02879"/>
    </source>
</evidence>
<evidence type="ECO:0000256" key="5">
    <source>
        <dbReference type="ARBA" id="ARBA00022842"/>
    </source>
</evidence>
<evidence type="ECO:0000259" key="8">
    <source>
        <dbReference type="Pfam" id="PF02878"/>
    </source>
</evidence>
<dbReference type="PANTHER" id="PTHR45745">
    <property type="entry name" value="PHOSPHOMANNOMUTASE 45A"/>
    <property type="match status" value="1"/>
</dbReference>
<evidence type="ECO:0000256" key="4">
    <source>
        <dbReference type="ARBA" id="ARBA00022723"/>
    </source>
</evidence>
<protein>
    <submittedName>
        <fullName evidence="11">Phosphoglucomutase</fullName>
    </submittedName>
</protein>
<keyword evidence="4 7" id="KW-0479">Metal-binding</keyword>
<evidence type="ECO:0000256" key="1">
    <source>
        <dbReference type="ARBA" id="ARBA00001946"/>
    </source>
</evidence>
<dbReference type="InterPro" id="IPR036900">
    <property type="entry name" value="A-D-PHexomutase_C_sf"/>
</dbReference>
<dbReference type="GO" id="GO:0006166">
    <property type="term" value="P:purine ribonucleoside salvage"/>
    <property type="evidence" value="ECO:0007669"/>
    <property type="project" value="TreeGrafter"/>
</dbReference>
<gene>
    <name evidence="11" type="ORF">CEO22_110</name>
</gene>
<dbReference type="PANTHER" id="PTHR45745:SF1">
    <property type="entry name" value="PHOSPHOGLUCOMUTASE 2B-RELATED"/>
    <property type="match status" value="1"/>
</dbReference>
<dbReference type="Gene3D" id="3.40.120.10">
    <property type="entry name" value="Alpha-D-Glucose-1,6-Bisphosphate, subunit A, domain 3"/>
    <property type="match status" value="3"/>
</dbReference>
<dbReference type="CDD" id="cd05799">
    <property type="entry name" value="PGM2"/>
    <property type="match status" value="1"/>
</dbReference>
<dbReference type="PROSITE" id="PS00710">
    <property type="entry name" value="PGM_PMM"/>
    <property type="match status" value="1"/>
</dbReference>
<dbReference type="InterPro" id="IPR016055">
    <property type="entry name" value="A-D-PHexomutase_a/b/a-I/II/III"/>
</dbReference>
<dbReference type="InterPro" id="IPR005846">
    <property type="entry name" value="A-D-PHexomutase_a/b/a-III"/>
</dbReference>
<dbReference type="PRINTS" id="PR00509">
    <property type="entry name" value="PGMPMM"/>
</dbReference>
<evidence type="ECO:0000256" key="7">
    <source>
        <dbReference type="RuleBase" id="RU004326"/>
    </source>
</evidence>
<dbReference type="Pfam" id="PF02878">
    <property type="entry name" value="PGM_PMM_I"/>
    <property type="match status" value="1"/>
</dbReference>
<dbReference type="InterPro" id="IPR016066">
    <property type="entry name" value="A-D-PHexomutase_CS"/>
</dbReference>